<evidence type="ECO:0000313" key="5">
    <source>
        <dbReference type="Proteomes" id="UP000268162"/>
    </source>
</evidence>
<proteinExistence type="predicted"/>
<dbReference type="InterPro" id="IPR036864">
    <property type="entry name" value="Zn2-C6_fun-type_DNA-bd_sf"/>
</dbReference>
<dbReference type="PROSITE" id="PS50048">
    <property type="entry name" value="ZN2_CY6_FUNGAL_2"/>
    <property type="match status" value="1"/>
</dbReference>
<gene>
    <name evidence="4" type="ORF">BJ085DRAFT_40929</name>
</gene>
<reference evidence="5" key="1">
    <citation type="journal article" date="2018" name="Nat. Microbiol.">
        <title>Leveraging single-cell genomics to expand the fungal tree of life.</title>
        <authorList>
            <person name="Ahrendt S.R."/>
            <person name="Quandt C.A."/>
            <person name="Ciobanu D."/>
            <person name="Clum A."/>
            <person name="Salamov A."/>
            <person name="Andreopoulos B."/>
            <person name="Cheng J.F."/>
            <person name="Woyke T."/>
            <person name="Pelin A."/>
            <person name="Henrissat B."/>
            <person name="Reynolds N.K."/>
            <person name="Benny G.L."/>
            <person name="Smith M.E."/>
            <person name="James T.Y."/>
            <person name="Grigoriev I.V."/>
        </authorList>
    </citation>
    <scope>NUCLEOTIDE SEQUENCE [LARGE SCALE GENOMIC DNA]</scope>
    <source>
        <strain evidence="5">RSA 468</strain>
    </source>
</reference>
<evidence type="ECO:0000259" key="3">
    <source>
        <dbReference type="PROSITE" id="PS50048"/>
    </source>
</evidence>
<dbReference type="EMBL" id="ML002838">
    <property type="protein sequence ID" value="RKP35565.1"/>
    <property type="molecule type" value="Genomic_DNA"/>
</dbReference>
<sequence>MSSSSLLLRRACDHCSKRKVKCDGRSPCTNCVQRKCPCVYSNSTRRAPAPGLSPATPGPSLSVISEFKRSKAKTPATLAIVRPTRPGPSGPSSTLTSPTGPIVVHRSTQAPTVASMAAVVPSSGFRPPAQPSPSTATSTAAAAAAGGLPPHQWHTRSSSSVVQDIVQVMRAKWASGDVDPLFKFYSRVYGQLGMPSVVNIAESEQNAAPVESTLAFTAEFERGEREPLTDVDLPHRMAGLTAVLDRPDVITPLVTHYYQQFAPASTPYHALRCLYAIQNGHLPDILVNALLAYMGRRSQHPSLTANPPYDISRLYFNQAHALIIDALDQPSLYTLLAYQLLEASSFAIMAFDMAIASNDLSIRLCLSLNLHRIDIGYSERDRGAFLESTIAHTVYYQRYHFWSTVYLHFHHCMVYFTLPIISLNECAVLLPDGRPCPPPSSYRKSDHVPANTANTPLVSVSNPATQAQSLPSEVASSQSPTDNSSIREPAGDILHISHSHPTQISTLQSFYLKDCTVITKDPAHPLNFFIPNHVGHIFDHPHHYAFISLVERVARLGARKTRHEGIPRSELDAIDRDLVDWYAHMQLISPLLDPTDSGPARGGEPLGSGPPVADEPFCRPNSPLRHQYPLSALLDLHCLYHSVRGNHFLYGPAPDLHGIFDSTTTLAYANRVRWSIAEYFSAHLLPHLKGLHPSIQTRHQGDAVFNMAMVYVLAFMDDRDPVAKARCVEILPTYVGWMRNHGFYNGNIRTTSLMLRDRFGLSTERIAELDQILQASPPD</sequence>
<dbReference type="SUPFAM" id="SSF57701">
    <property type="entry name" value="Zn2/Cys6 DNA-binding domain"/>
    <property type="match status" value="1"/>
</dbReference>
<dbReference type="Gene3D" id="4.10.240.10">
    <property type="entry name" value="Zn(2)-C6 fungal-type DNA-binding domain"/>
    <property type="match status" value="1"/>
</dbReference>
<evidence type="ECO:0000313" key="4">
    <source>
        <dbReference type="EMBL" id="RKP35565.1"/>
    </source>
</evidence>
<feature type="region of interest" description="Disordered" evidence="2">
    <location>
        <begin position="453"/>
        <end position="488"/>
    </location>
</feature>
<dbReference type="PANTHER" id="PTHR46910:SF1">
    <property type="entry name" value="MISCELLANEOUS ZN(II)2CYS6 TRANSCRIPTION FACTOR (EUROFUNG)-RELATED"/>
    <property type="match status" value="1"/>
</dbReference>
<dbReference type="AlphaFoldDB" id="A0A4P9ZQJ0"/>
<dbReference type="InterPro" id="IPR001138">
    <property type="entry name" value="Zn2Cys6_DnaBD"/>
</dbReference>
<dbReference type="GO" id="GO:0008270">
    <property type="term" value="F:zinc ion binding"/>
    <property type="evidence" value="ECO:0007669"/>
    <property type="project" value="InterPro"/>
</dbReference>
<evidence type="ECO:0000256" key="2">
    <source>
        <dbReference type="SAM" id="MobiDB-lite"/>
    </source>
</evidence>
<dbReference type="CDD" id="cd00067">
    <property type="entry name" value="GAL4"/>
    <property type="match status" value="1"/>
</dbReference>
<accession>A0A4P9ZQJ0</accession>
<feature type="region of interest" description="Disordered" evidence="2">
    <location>
        <begin position="81"/>
        <end position="101"/>
    </location>
</feature>
<dbReference type="SMART" id="SM00066">
    <property type="entry name" value="GAL4"/>
    <property type="match status" value="1"/>
</dbReference>
<feature type="compositionally biased region" description="Low complexity" evidence="2">
    <location>
        <begin position="90"/>
        <end position="101"/>
    </location>
</feature>
<dbReference type="CDD" id="cd12148">
    <property type="entry name" value="fungal_TF_MHR"/>
    <property type="match status" value="1"/>
</dbReference>
<dbReference type="OrthoDB" id="2123952at2759"/>
<feature type="domain" description="Zn(2)-C6 fungal-type" evidence="3">
    <location>
        <begin position="11"/>
        <end position="40"/>
    </location>
</feature>
<dbReference type="Proteomes" id="UP000268162">
    <property type="component" value="Unassembled WGS sequence"/>
</dbReference>
<dbReference type="PANTHER" id="PTHR46910">
    <property type="entry name" value="TRANSCRIPTION FACTOR PDR1"/>
    <property type="match status" value="1"/>
</dbReference>
<protein>
    <recommendedName>
        <fullName evidence="3">Zn(2)-C6 fungal-type domain-containing protein</fullName>
    </recommendedName>
</protein>
<keyword evidence="5" id="KW-1185">Reference proteome</keyword>
<dbReference type="GO" id="GO:0000981">
    <property type="term" value="F:DNA-binding transcription factor activity, RNA polymerase II-specific"/>
    <property type="evidence" value="ECO:0007669"/>
    <property type="project" value="InterPro"/>
</dbReference>
<dbReference type="InterPro" id="IPR050987">
    <property type="entry name" value="AtrR-like"/>
</dbReference>
<feature type="region of interest" description="Disordered" evidence="2">
    <location>
        <begin position="123"/>
        <end position="156"/>
    </location>
</feature>
<feature type="compositionally biased region" description="Low complexity" evidence="2">
    <location>
        <begin position="132"/>
        <end position="145"/>
    </location>
</feature>
<keyword evidence="1" id="KW-0539">Nucleus</keyword>
<dbReference type="Pfam" id="PF00172">
    <property type="entry name" value="Zn_clus"/>
    <property type="match status" value="1"/>
</dbReference>
<dbReference type="STRING" id="215637.A0A4P9ZQJ0"/>
<evidence type="ECO:0000256" key="1">
    <source>
        <dbReference type="ARBA" id="ARBA00023242"/>
    </source>
</evidence>
<feature type="region of interest" description="Disordered" evidence="2">
    <location>
        <begin position="593"/>
        <end position="618"/>
    </location>
</feature>
<organism evidence="4 5">
    <name type="scientific">Dimargaris cristalligena</name>
    <dbReference type="NCBI Taxonomy" id="215637"/>
    <lineage>
        <taxon>Eukaryota</taxon>
        <taxon>Fungi</taxon>
        <taxon>Fungi incertae sedis</taxon>
        <taxon>Zoopagomycota</taxon>
        <taxon>Kickxellomycotina</taxon>
        <taxon>Dimargaritomycetes</taxon>
        <taxon>Dimargaritales</taxon>
        <taxon>Dimargaritaceae</taxon>
        <taxon>Dimargaris</taxon>
    </lineage>
</organism>
<feature type="compositionally biased region" description="Polar residues" evidence="2">
    <location>
        <begin position="453"/>
        <end position="486"/>
    </location>
</feature>
<dbReference type="PROSITE" id="PS00463">
    <property type="entry name" value="ZN2_CY6_FUNGAL_1"/>
    <property type="match status" value="1"/>
</dbReference>
<name>A0A4P9ZQJ0_9FUNG</name>